<dbReference type="GO" id="GO:0051301">
    <property type="term" value="P:cell division"/>
    <property type="evidence" value="ECO:0007669"/>
    <property type="project" value="UniProtKB-KW"/>
</dbReference>
<dbReference type="Proteomes" id="UP001299235">
    <property type="component" value="Unassembled WGS sequence"/>
</dbReference>
<dbReference type="InterPro" id="IPR005527">
    <property type="entry name" value="MinE"/>
</dbReference>
<keyword evidence="4" id="KW-1185">Reference proteome</keyword>
<dbReference type="Pfam" id="PF03776">
    <property type="entry name" value="MinE"/>
    <property type="match status" value="1"/>
</dbReference>
<dbReference type="RefSeq" id="WP_248834582.1">
    <property type="nucleotide sequence ID" value="NZ_JAJEQE010000002.1"/>
</dbReference>
<name>A0ABS8ERV9_9FIRM</name>
<dbReference type="EMBL" id="JAJEQE010000002">
    <property type="protein sequence ID" value="MCC2147911.1"/>
    <property type="molecule type" value="Genomic_DNA"/>
</dbReference>
<comment type="function">
    <text evidence="2">Prevents the cell division inhibition by proteins MinC and MinD at internal division sites while permitting inhibition at polar sites. This ensures cell division at the proper site by restricting the formation of a division septum at the midpoint of the long axis of the cell.</text>
</comment>
<comment type="similarity">
    <text evidence="1">Belongs to the MinE family.</text>
</comment>
<dbReference type="InterPro" id="IPR036707">
    <property type="entry name" value="MinE_sf"/>
</dbReference>
<dbReference type="Gene3D" id="3.30.1070.10">
    <property type="entry name" value="Cell division topological specificity factor MinE"/>
    <property type="match status" value="1"/>
</dbReference>
<accession>A0ABS8ERV9</accession>
<proteinExistence type="inferred from homology"/>
<keyword evidence="3" id="KW-0131">Cell cycle</keyword>
<evidence type="ECO:0000313" key="4">
    <source>
        <dbReference type="Proteomes" id="UP001299235"/>
    </source>
</evidence>
<reference evidence="3 4" key="1">
    <citation type="submission" date="2021-10" db="EMBL/GenBank/DDBJ databases">
        <title>Anaerobic single-cell dispensing facilitates the cultivation of human gut bacteria.</title>
        <authorList>
            <person name="Afrizal A."/>
        </authorList>
    </citation>
    <scope>NUCLEOTIDE SEQUENCE [LARGE SCALE GENOMIC DNA]</scope>
    <source>
        <strain evidence="3 4">CLA-AA-H246</strain>
    </source>
</reference>
<evidence type="ECO:0000313" key="3">
    <source>
        <dbReference type="EMBL" id="MCC2147911.1"/>
    </source>
</evidence>
<evidence type="ECO:0000256" key="2">
    <source>
        <dbReference type="ARBA" id="ARBA00025265"/>
    </source>
</evidence>
<gene>
    <name evidence="3" type="ORF">LKD42_01365</name>
</gene>
<organism evidence="3 4">
    <name type="scientific">Hominisplanchenecus faecis</name>
    <dbReference type="NCBI Taxonomy" id="2885351"/>
    <lineage>
        <taxon>Bacteria</taxon>
        <taxon>Bacillati</taxon>
        <taxon>Bacillota</taxon>
        <taxon>Clostridia</taxon>
        <taxon>Lachnospirales</taxon>
        <taxon>Lachnospiraceae</taxon>
        <taxon>Hominisplanchenecus</taxon>
    </lineage>
</organism>
<protein>
    <submittedName>
        <fullName evidence="3">Cell division topological specificity factor MinE</fullName>
    </submittedName>
</protein>
<evidence type="ECO:0000256" key="1">
    <source>
        <dbReference type="ARBA" id="ARBA00008168"/>
    </source>
</evidence>
<comment type="caution">
    <text evidence="3">The sequence shown here is derived from an EMBL/GenBank/DDBJ whole genome shotgun (WGS) entry which is preliminary data.</text>
</comment>
<dbReference type="SUPFAM" id="SSF55229">
    <property type="entry name" value="Cell division protein MinE topological specificity domain"/>
    <property type="match status" value="1"/>
</dbReference>
<sequence length="83" mass="9978">MKRFLFCFPQRSAVLARQRMASILYMDRLDCPEDTVKYLKRDIRKVIEKYLNIENADVSIRMDIKREVKQGVKDVKTIQIERL</sequence>
<keyword evidence="3" id="KW-0132">Cell division</keyword>